<dbReference type="AlphaFoldDB" id="A0AAP0NKK5"/>
<keyword evidence="2" id="KW-1185">Reference proteome</keyword>
<comment type="caution">
    <text evidence="1">The sequence shown here is derived from an EMBL/GenBank/DDBJ whole genome shotgun (WGS) entry which is preliminary data.</text>
</comment>
<reference evidence="1 2" key="1">
    <citation type="submission" date="2024-01" db="EMBL/GenBank/DDBJ databases">
        <title>Genome assemblies of Stephania.</title>
        <authorList>
            <person name="Yang L."/>
        </authorList>
    </citation>
    <scope>NUCLEOTIDE SEQUENCE [LARGE SCALE GENOMIC DNA]</scope>
    <source>
        <strain evidence="1">QJT</strain>
        <tissue evidence="1">Leaf</tissue>
    </source>
</reference>
<gene>
    <name evidence="1" type="ORF">Sjap_017600</name>
</gene>
<dbReference type="EMBL" id="JBBNAE010000007">
    <property type="protein sequence ID" value="KAK9109540.1"/>
    <property type="molecule type" value="Genomic_DNA"/>
</dbReference>
<protein>
    <submittedName>
        <fullName evidence="1">Uncharacterized protein</fullName>
    </submittedName>
</protein>
<evidence type="ECO:0000313" key="2">
    <source>
        <dbReference type="Proteomes" id="UP001417504"/>
    </source>
</evidence>
<evidence type="ECO:0000313" key="1">
    <source>
        <dbReference type="EMBL" id="KAK9109540.1"/>
    </source>
</evidence>
<name>A0AAP0NKK5_9MAGN</name>
<sequence length="49" mass="5464">MDGNNVKSNQGEMGIWQTKGAKRRIPSLNYNALEIKSWSCFSPLLAPLV</sequence>
<accession>A0AAP0NKK5</accession>
<dbReference type="Proteomes" id="UP001417504">
    <property type="component" value="Unassembled WGS sequence"/>
</dbReference>
<proteinExistence type="predicted"/>
<organism evidence="1 2">
    <name type="scientific">Stephania japonica</name>
    <dbReference type="NCBI Taxonomy" id="461633"/>
    <lineage>
        <taxon>Eukaryota</taxon>
        <taxon>Viridiplantae</taxon>
        <taxon>Streptophyta</taxon>
        <taxon>Embryophyta</taxon>
        <taxon>Tracheophyta</taxon>
        <taxon>Spermatophyta</taxon>
        <taxon>Magnoliopsida</taxon>
        <taxon>Ranunculales</taxon>
        <taxon>Menispermaceae</taxon>
        <taxon>Menispermoideae</taxon>
        <taxon>Cissampelideae</taxon>
        <taxon>Stephania</taxon>
    </lineage>
</organism>